<protein>
    <submittedName>
        <fullName evidence="2">Uncharacterized protein</fullName>
    </submittedName>
</protein>
<keyword evidence="3" id="KW-1185">Reference proteome</keyword>
<organism evidence="2 3">
    <name type="scientific">Gloeobacter morelensis MG652769</name>
    <dbReference type="NCBI Taxonomy" id="2781736"/>
    <lineage>
        <taxon>Bacteria</taxon>
        <taxon>Bacillati</taxon>
        <taxon>Cyanobacteriota</taxon>
        <taxon>Cyanophyceae</taxon>
        <taxon>Gloeobacterales</taxon>
        <taxon>Gloeobacteraceae</taxon>
        <taxon>Gloeobacter</taxon>
        <taxon>Gloeobacter morelensis</taxon>
    </lineage>
</organism>
<evidence type="ECO:0000313" key="2">
    <source>
        <dbReference type="EMBL" id="UFP96482.1"/>
    </source>
</evidence>
<sequence>MNVNPPSPIDLDHIQIPEEDPKAPFPAPSEPLQYRAIGIVRGRYEPSEERITQGKLLTPDGVEIDAVLLGRVLSLVRKHLDLSTDHPWVVYPRTRDGGGLHTQIVGVWSLNPEGLKPDKDSAFDSDEEDADDDEEDEALETETDSDESAEKSTLLFSTANIEGVDGFFSIRGEVSFQSQQEGFVLLKIRQQSKKKKPGRAFKLRLEGFLPEDARGKFWDLEVRRTSEALRIEDGTPIAVLPKPVGDKRRGGPRRPAGKGGPPRGPRSEGGGGLRPRSAERSEGGTGLVKPERPFRPDRQPRPE</sequence>
<evidence type="ECO:0000256" key="1">
    <source>
        <dbReference type="SAM" id="MobiDB-lite"/>
    </source>
</evidence>
<dbReference type="EMBL" id="CP063845">
    <property type="protein sequence ID" value="UFP96482.1"/>
    <property type="molecule type" value="Genomic_DNA"/>
</dbReference>
<feature type="region of interest" description="Disordered" evidence="1">
    <location>
        <begin position="233"/>
        <end position="303"/>
    </location>
</feature>
<gene>
    <name evidence="2" type="ORF">ISF26_09820</name>
</gene>
<feature type="compositionally biased region" description="Basic and acidic residues" evidence="1">
    <location>
        <begin position="289"/>
        <end position="303"/>
    </location>
</feature>
<dbReference type="Proteomes" id="UP001054846">
    <property type="component" value="Chromosome"/>
</dbReference>
<reference evidence="2 3" key="1">
    <citation type="journal article" date="2021" name="Genome Biol. Evol.">
        <title>Complete Genome Sequencing of a Novel Gloeobacter Species from a Waterfall Cave in Mexico.</title>
        <authorList>
            <person name="Saw J.H."/>
            <person name="Cardona T."/>
            <person name="Montejano G."/>
        </authorList>
    </citation>
    <scope>NUCLEOTIDE SEQUENCE [LARGE SCALE GENOMIC DNA]</scope>
    <source>
        <strain evidence="2">MG652769</strain>
    </source>
</reference>
<name>A0ABY3PRZ1_9CYAN</name>
<accession>A0ABY3PRZ1</accession>
<proteinExistence type="predicted"/>
<feature type="region of interest" description="Disordered" evidence="1">
    <location>
        <begin position="111"/>
        <end position="152"/>
    </location>
</feature>
<feature type="compositionally biased region" description="Acidic residues" evidence="1">
    <location>
        <begin position="123"/>
        <end position="147"/>
    </location>
</feature>
<feature type="compositionally biased region" description="Gly residues" evidence="1">
    <location>
        <begin position="257"/>
        <end position="273"/>
    </location>
</feature>
<evidence type="ECO:0000313" key="3">
    <source>
        <dbReference type="Proteomes" id="UP001054846"/>
    </source>
</evidence>
<dbReference type="RefSeq" id="WP_230843718.1">
    <property type="nucleotide sequence ID" value="NZ_CP063845.1"/>
</dbReference>